<evidence type="ECO:0000313" key="4">
    <source>
        <dbReference type="EMBL" id="TYP96625.1"/>
    </source>
</evidence>
<gene>
    <name evidence="4" type="ORF">BC792_105116</name>
</gene>
<dbReference type="InterPro" id="IPR001789">
    <property type="entry name" value="Sig_transdc_resp-reg_receiver"/>
</dbReference>
<keyword evidence="1" id="KW-0597">Phosphoprotein</keyword>
<organism evidence="4 5">
    <name type="scientific">Sphingobacterium allocomposti</name>
    <dbReference type="NCBI Taxonomy" id="415956"/>
    <lineage>
        <taxon>Bacteria</taxon>
        <taxon>Pseudomonadati</taxon>
        <taxon>Bacteroidota</taxon>
        <taxon>Sphingobacteriia</taxon>
        <taxon>Sphingobacteriales</taxon>
        <taxon>Sphingobacteriaceae</taxon>
        <taxon>Sphingobacterium</taxon>
    </lineage>
</organism>
<sequence length="239" mass="27543">MKKQIVLIVDNDRLFRTQLIDELKRISYPAVFWEAANGTEGLRSINALQPDIVFLDVELPSLGAFEVLDKMEHSPAIVLMSDSANYAAKAFEYDAVDYLVKPLTHKRLQAALQRAANPTKMLMGLPSAEQTYPKRILVEKGKRLTSIPVSAITHLKADRDYTWIHTLQQESFLSSYGIGEFTEKLDPHQFLRVHRSYIVNIDHIQELYRDINKVFLTLPNRIELSVSRNYMPYIKAYIF</sequence>
<dbReference type="GO" id="GO:0000156">
    <property type="term" value="F:phosphorelay response regulator activity"/>
    <property type="evidence" value="ECO:0007669"/>
    <property type="project" value="InterPro"/>
</dbReference>
<dbReference type="PROSITE" id="PS50930">
    <property type="entry name" value="HTH_LYTTR"/>
    <property type="match status" value="1"/>
</dbReference>
<reference evidence="4 5" key="1">
    <citation type="submission" date="2019-07" db="EMBL/GenBank/DDBJ databases">
        <title>Genomic Encyclopedia of Archaeal and Bacterial Type Strains, Phase II (KMG-II): from individual species to whole genera.</title>
        <authorList>
            <person name="Goeker M."/>
        </authorList>
    </citation>
    <scope>NUCLEOTIDE SEQUENCE [LARGE SCALE GENOMIC DNA]</scope>
    <source>
        <strain evidence="4 5">DSM 18850</strain>
    </source>
</reference>
<feature type="domain" description="Response regulatory" evidence="2">
    <location>
        <begin position="5"/>
        <end position="116"/>
    </location>
</feature>
<dbReference type="PROSITE" id="PS50110">
    <property type="entry name" value="RESPONSE_REGULATORY"/>
    <property type="match status" value="1"/>
</dbReference>
<dbReference type="SUPFAM" id="SSF52172">
    <property type="entry name" value="CheY-like"/>
    <property type="match status" value="1"/>
</dbReference>
<feature type="modified residue" description="4-aspartylphosphate" evidence="1">
    <location>
        <position position="56"/>
    </location>
</feature>
<comment type="caution">
    <text evidence="4">The sequence shown here is derived from an EMBL/GenBank/DDBJ whole genome shotgun (WGS) entry which is preliminary data.</text>
</comment>
<dbReference type="OrthoDB" id="1646880at2"/>
<evidence type="ECO:0000259" key="3">
    <source>
        <dbReference type="PROSITE" id="PS50930"/>
    </source>
</evidence>
<dbReference type="PANTHER" id="PTHR37299">
    <property type="entry name" value="TRANSCRIPTIONAL REGULATOR-RELATED"/>
    <property type="match status" value="1"/>
</dbReference>
<dbReference type="SMART" id="SM00448">
    <property type="entry name" value="REC"/>
    <property type="match status" value="1"/>
</dbReference>
<dbReference type="EMBL" id="VNHX01000005">
    <property type="protein sequence ID" value="TYP96625.1"/>
    <property type="molecule type" value="Genomic_DNA"/>
</dbReference>
<protein>
    <submittedName>
        <fullName evidence="4">LytTR family two component transcriptional regulator</fullName>
    </submittedName>
</protein>
<feature type="domain" description="HTH LytTR-type" evidence="3">
    <location>
        <begin position="136"/>
        <end position="239"/>
    </location>
</feature>
<dbReference type="InterPro" id="IPR046947">
    <property type="entry name" value="LytR-like"/>
</dbReference>
<name>A0A5S5DLM8_9SPHI</name>
<evidence type="ECO:0000259" key="2">
    <source>
        <dbReference type="PROSITE" id="PS50110"/>
    </source>
</evidence>
<keyword evidence="5" id="KW-1185">Reference proteome</keyword>
<dbReference type="Pfam" id="PF04397">
    <property type="entry name" value="LytTR"/>
    <property type="match status" value="1"/>
</dbReference>
<dbReference type="InterPro" id="IPR007492">
    <property type="entry name" value="LytTR_DNA-bd_dom"/>
</dbReference>
<dbReference type="InterPro" id="IPR011006">
    <property type="entry name" value="CheY-like_superfamily"/>
</dbReference>
<evidence type="ECO:0000313" key="5">
    <source>
        <dbReference type="Proteomes" id="UP000325105"/>
    </source>
</evidence>
<dbReference type="Pfam" id="PF00072">
    <property type="entry name" value="Response_reg"/>
    <property type="match status" value="1"/>
</dbReference>
<dbReference type="Gene3D" id="3.40.50.2300">
    <property type="match status" value="1"/>
</dbReference>
<dbReference type="Proteomes" id="UP000325105">
    <property type="component" value="Unassembled WGS sequence"/>
</dbReference>
<dbReference type="Gene3D" id="2.40.50.1020">
    <property type="entry name" value="LytTr DNA-binding domain"/>
    <property type="match status" value="1"/>
</dbReference>
<dbReference type="PANTHER" id="PTHR37299:SF1">
    <property type="entry name" value="STAGE 0 SPORULATION PROTEIN A HOMOLOG"/>
    <property type="match status" value="1"/>
</dbReference>
<dbReference type="RefSeq" id="WP_148908015.1">
    <property type="nucleotide sequence ID" value="NZ_VNHX01000005.1"/>
</dbReference>
<evidence type="ECO:0000256" key="1">
    <source>
        <dbReference type="PROSITE-ProRule" id="PRU00169"/>
    </source>
</evidence>
<dbReference type="GO" id="GO:0003677">
    <property type="term" value="F:DNA binding"/>
    <property type="evidence" value="ECO:0007669"/>
    <property type="project" value="InterPro"/>
</dbReference>
<proteinExistence type="predicted"/>
<dbReference type="SMART" id="SM00850">
    <property type="entry name" value="LytTR"/>
    <property type="match status" value="1"/>
</dbReference>
<accession>A0A5S5DLM8</accession>
<dbReference type="AlphaFoldDB" id="A0A5S5DLM8"/>